<evidence type="ECO:0000256" key="1">
    <source>
        <dbReference type="ARBA" id="ARBA00022729"/>
    </source>
</evidence>
<evidence type="ECO:0000256" key="4">
    <source>
        <dbReference type="PROSITE-ProRule" id="PRU00302"/>
    </source>
</evidence>
<gene>
    <name evidence="6" type="ORF">NTEN_LOCUS13769</name>
</gene>
<dbReference type="PANTHER" id="PTHR45656">
    <property type="entry name" value="PROTEIN CBR-CLEC-78"/>
    <property type="match status" value="1"/>
</dbReference>
<dbReference type="Pfam" id="PF00084">
    <property type="entry name" value="Sushi"/>
    <property type="match status" value="2"/>
</dbReference>
<name>A0A6H5GXF7_9HEMI</name>
<dbReference type="Proteomes" id="UP000479000">
    <property type="component" value="Unassembled WGS sequence"/>
</dbReference>
<accession>A0A6H5GXF7</accession>
<keyword evidence="7" id="KW-1185">Reference proteome</keyword>
<feature type="disulfide bond" evidence="4">
    <location>
        <begin position="272"/>
        <end position="299"/>
    </location>
</feature>
<feature type="domain" description="Sushi" evidence="5">
    <location>
        <begin position="181"/>
        <end position="242"/>
    </location>
</feature>
<evidence type="ECO:0000313" key="7">
    <source>
        <dbReference type="Proteomes" id="UP000479000"/>
    </source>
</evidence>
<dbReference type="InterPro" id="IPR035976">
    <property type="entry name" value="Sushi/SCR/CCP_sf"/>
</dbReference>
<evidence type="ECO:0000313" key="6">
    <source>
        <dbReference type="EMBL" id="CAB0008523.1"/>
    </source>
</evidence>
<keyword evidence="2" id="KW-0677">Repeat</keyword>
<keyword evidence="1" id="KW-0732">Signal</keyword>
<protein>
    <recommendedName>
        <fullName evidence="5">Sushi domain-containing protein</fullName>
    </recommendedName>
</protein>
<dbReference type="Gene3D" id="2.10.70.10">
    <property type="entry name" value="Complement Module, domain 1"/>
    <property type="match status" value="2"/>
</dbReference>
<dbReference type="AlphaFoldDB" id="A0A6H5GXF7"/>
<evidence type="ECO:0000256" key="3">
    <source>
        <dbReference type="ARBA" id="ARBA00023157"/>
    </source>
</evidence>
<evidence type="ECO:0000256" key="2">
    <source>
        <dbReference type="ARBA" id="ARBA00022737"/>
    </source>
</evidence>
<keyword evidence="3 4" id="KW-1015">Disulfide bond</keyword>
<dbReference type="InterPro" id="IPR051277">
    <property type="entry name" value="SEZ6_CSMD_C4BPB_Regulators"/>
</dbReference>
<feature type="disulfide bond" evidence="4">
    <location>
        <begin position="213"/>
        <end position="240"/>
    </location>
</feature>
<reference evidence="6 7" key="1">
    <citation type="submission" date="2020-02" db="EMBL/GenBank/DDBJ databases">
        <authorList>
            <person name="Ferguson B K."/>
        </authorList>
    </citation>
    <scope>NUCLEOTIDE SEQUENCE [LARGE SCALE GENOMIC DNA]</scope>
</reference>
<dbReference type="OrthoDB" id="6127264at2759"/>
<dbReference type="SMART" id="SM00032">
    <property type="entry name" value="CCP"/>
    <property type="match status" value="2"/>
</dbReference>
<dbReference type="SUPFAM" id="SSF57535">
    <property type="entry name" value="Complement control module/SCR domain"/>
    <property type="match status" value="2"/>
</dbReference>
<keyword evidence="4" id="KW-0768">Sushi</keyword>
<proteinExistence type="predicted"/>
<dbReference type="PANTHER" id="PTHR45656:SF4">
    <property type="entry name" value="PROTEIN CBR-CLEC-78"/>
    <property type="match status" value="1"/>
</dbReference>
<dbReference type="InterPro" id="IPR000436">
    <property type="entry name" value="Sushi_SCR_CCP_dom"/>
</dbReference>
<organism evidence="6 7">
    <name type="scientific">Nesidiocoris tenuis</name>
    <dbReference type="NCBI Taxonomy" id="355587"/>
    <lineage>
        <taxon>Eukaryota</taxon>
        <taxon>Metazoa</taxon>
        <taxon>Ecdysozoa</taxon>
        <taxon>Arthropoda</taxon>
        <taxon>Hexapoda</taxon>
        <taxon>Insecta</taxon>
        <taxon>Pterygota</taxon>
        <taxon>Neoptera</taxon>
        <taxon>Paraneoptera</taxon>
        <taxon>Hemiptera</taxon>
        <taxon>Heteroptera</taxon>
        <taxon>Panheteroptera</taxon>
        <taxon>Cimicomorpha</taxon>
        <taxon>Miridae</taxon>
        <taxon>Dicyphina</taxon>
        <taxon>Nesidiocoris</taxon>
    </lineage>
</organism>
<sequence length="305" mass="34353">SFAKFSVRYDRIRCLTRAFEKTPNRATVFTSAEKVPRKSLSSAPILCFRTCMAIGREKLIFAVVNFNLVIQSAYLPDPHGRSPRSKDTNRLPLRRITTPIGRSRWENGRCRKPWKCGGLDDALTPPSFLNLFSNFLNWDVQLGVIWGFEELHEAFEESRGAFEELHRAFEESRGAFEEPSVRCPAPKVPDNGRLVEDENGGEYGVGSVVQFSCEAKHSLLGEGSIVCTESGEWSQPPPTCRAHCDYPGEPANGRIVPLKFTYEPGDRLKVTCHPGFVTRLEAEPVCLQDGNWSQPVPECRNYRDV</sequence>
<dbReference type="PROSITE" id="PS50923">
    <property type="entry name" value="SUSHI"/>
    <property type="match status" value="2"/>
</dbReference>
<feature type="non-terminal residue" evidence="6">
    <location>
        <position position="1"/>
    </location>
</feature>
<dbReference type="EMBL" id="CADCXU010020474">
    <property type="protein sequence ID" value="CAB0008523.1"/>
    <property type="molecule type" value="Genomic_DNA"/>
</dbReference>
<evidence type="ECO:0000259" key="5">
    <source>
        <dbReference type="PROSITE" id="PS50923"/>
    </source>
</evidence>
<feature type="domain" description="Sushi" evidence="5">
    <location>
        <begin position="243"/>
        <end position="301"/>
    </location>
</feature>
<dbReference type="CDD" id="cd00033">
    <property type="entry name" value="CCP"/>
    <property type="match status" value="2"/>
</dbReference>
<comment type="caution">
    <text evidence="4">Lacks conserved residue(s) required for the propagation of feature annotation.</text>
</comment>